<comment type="caution">
    <text evidence="1">The sequence shown here is derived from an EMBL/GenBank/DDBJ whole genome shotgun (WGS) entry which is preliminary data.</text>
</comment>
<dbReference type="RefSeq" id="WP_270039961.1">
    <property type="nucleotide sequence ID" value="NZ_JAPDOD010000007.1"/>
</dbReference>
<gene>
    <name evidence="1" type="ORF">OM076_11340</name>
</gene>
<proteinExistence type="predicted"/>
<evidence type="ECO:0000313" key="1">
    <source>
        <dbReference type="EMBL" id="MDA0160860.1"/>
    </source>
</evidence>
<protein>
    <submittedName>
        <fullName evidence="1">Uncharacterized protein</fullName>
    </submittedName>
</protein>
<organism evidence="1 2">
    <name type="scientific">Solirubrobacter ginsenosidimutans</name>
    <dbReference type="NCBI Taxonomy" id="490573"/>
    <lineage>
        <taxon>Bacteria</taxon>
        <taxon>Bacillati</taxon>
        <taxon>Actinomycetota</taxon>
        <taxon>Thermoleophilia</taxon>
        <taxon>Solirubrobacterales</taxon>
        <taxon>Solirubrobacteraceae</taxon>
        <taxon>Solirubrobacter</taxon>
    </lineage>
</organism>
<name>A0A9X3RZF8_9ACTN</name>
<evidence type="ECO:0000313" key="2">
    <source>
        <dbReference type="Proteomes" id="UP001149140"/>
    </source>
</evidence>
<dbReference type="AlphaFoldDB" id="A0A9X3RZF8"/>
<accession>A0A9X3RZF8</accession>
<keyword evidence="2" id="KW-1185">Reference proteome</keyword>
<sequence length="667" mass="70706">MNPFAAGQLDQVKVGNDAGWLLSFRQQDGNGVKGSSELELSSTDYYASIDATLSEGLSRGAYRIVIENLTEADHAKIAPKKDQRPLAIKLYLYWRDVNSDPLSYLTNLIGANAAPKGEQLDQSLVAVLSILSVARRAGARAYETEITAVEAAFAGLTQRVRPAMTATNFPDALKQIQKQTGVEFATWGTIGSRMTKDVGEQPGDESVALAEGLLYREGVERMARALELNLEQYGRGMLLIRDGTVHVGKRPIPYPDGDAQTLMLASGLLSVTASGQDVSDPFAVPTLGDKPSPRPLTYTLTLKGRPDLKPGHVVAFEPPYPEDGPTTPSFGAALAGAFAAPLLPALGADPAKLVKAYVTSVRHTLSRTAGFVTLVSAISVPGTGDDAWDKRVDGSSQPVVPAPAASSDPGVRAAEAVRLAARMARGETRVIEVGEVRAAVTDATGKVEPPAQTEKVFEGLAAGDGRARGARRLEPRRKQPSVLEGVPYLSPFAWGKTGLVVPRYPGMRVALGYRNGQLDDMVDLGALWTSGRGPISKAGDWWLSLPVDVPADRRASIPDQATPAEHTGKVTNDLTDAEGSRVIEVGDLTVRVGKPGLKNAGTRPEPAEMGTVTIEHTGQHAKIVMRQDGTILISGKGITLDAGDAGTITMKAKKVDVHVKDAMEVGD</sequence>
<dbReference type="Proteomes" id="UP001149140">
    <property type="component" value="Unassembled WGS sequence"/>
</dbReference>
<reference evidence="1" key="1">
    <citation type="submission" date="2022-10" db="EMBL/GenBank/DDBJ databases">
        <title>The WGS of Solirubrobacter ginsenosidimutans DSM 21036.</title>
        <authorList>
            <person name="Jiang Z."/>
        </authorList>
    </citation>
    <scope>NUCLEOTIDE SEQUENCE</scope>
    <source>
        <strain evidence="1">DSM 21036</strain>
    </source>
</reference>
<dbReference type="EMBL" id="JAPDOD010000007">
    <property type="protein sequence ID" value="MDA0160860.1"/>
    <property type="molecule type" value="Genomic_DNA"/>
</dbReference>